<name>A0A645GXR5_9ZZZZ</name>
<dbReference type="InterPro" id="IPR050925">
    <property type="entry name" value="Rhomboid_protease_S54"/>
</dbReference>
<evidence type="ECO:0000256" key="2">
    <source>
        <dbReference type="ARBA" id="ARBA00009045"/>
    </source>
</evidence>
<feature type="transmembrane region" description="Helical" evidence="7">
    <location>
        <begin position="135"/>
        <end position="156"/>
    </location>
</feature>
<evidence type="ECO:0000256" key="7">
    <source>
        <dbReference type="SAM" id="Phobius"/>
    </source>
</evidence>
<comment type="caution">
    <text evidence="9">The sequence shown here is derived from an EMBL/GenBank/DDBJ whole genome shotgun (WGS) entry which is preliminary data.</text>
</comment>
<proteinExistence type="inferred from homology"/>
<dbReference type="PANTHER" id="PTHR43731:SF14">
    <property type="entry name" value="PRESENILIN-ASSOCIATED RHOMBOID-LIKE PROTEIN, MITOCHONDRIAL"/>
    <property type="match status" value="1"/>
</dbReference>
<evidence type="ECO:0000256" key="3">
    <source>
        <dbReference type="ARBA" id="ARBA00022692"/>
    </source>
</evidence>
<comment type="similarity">
    <text evidence="2">Belongs to the peptidase S54 family.</text>
</comment>
<evidence type="ECO:0000256" key="1">
    <source>
        <dbReference type="ARBA" id="ARBA00004141"/>
    </source>
</evidence>
<evidence type="ECO:0000313" key="9">
    <source>
        <dbReference type="EMBL" id="MPN31518.1"/>
    </source>
</evidence>
<sequence>MYEKFSLFYVESPFFKPYQFITHMFMHGDFIHLFFNMYTLVIFGIVLEQIWGSQKFFLYYMVTGLGAAALHTLVLYIQASSLEGAAMAGDFAAIESLKAIMSTPTVGASGAVYGVLLAYGMLFPNNVLQLLIPPVAIKAKWMVLIFGGLELVLGITNTGGNIAHFAHLGGMIFGYILIRYWKKNNRMYY</sequence>
<feature type="transmembrane region" description="Helical" evidence="7">
    <location>
        <begin position="162"/>
        <end position="181"/>
    </location>
</feature>
<reference evidence="9" key="1">
    <citation type="submission" date="2019-08" db="EMBL/GenBank/DDBJ databases">
        <authorList>
            <person name="Kucharzyk K."/>
            <person name="Murdoch R.W."/>
            <person name="Higgins S."/>
            <person name="Loffler F."/>
        </authorList>
    </citation>
    <scope>NUCLEOTIDE SEQUENCE</scope>
</reference>
<feature type="transmembrane region" description="Helical" evidence="7">
    <location>
        <begin position="20"/>
        <end position="45"/>
    </location>
</feature>
<comment type="subcellular location">
    <subcellularLocation>
        <location evidence="1">Membrane</location>
        <topology evidence="1">Multi-pass membrane protein</topology>
    </subcellularLocation>
</comment>
<keyword evidence="6 7" id="KW-0472">Membrane</keyword>
<dbReference type="AlphaFoldDB" id="A0A645GXR5"/>
<dbReference type="Pfam" id="PF01694">
    <property type="entry name" value="Rhomboid"/>
    <property type="match status" value="1"/>
</dbReference>
<keyword evidence="3 7" id="KW-0812">Transmembrane</keyword>
<dbReference type="InterPro" id="IPR022764">
    <property type="entry name" value="Peptidase_S54_rhomboid_dom"/>
</dbReference>
<dbReference type="SUPFAM" id="SSF144091">
    <property type="entry name" value="Rhomboid-like"/>
    <property type="match status" value="1"/>
</dbReference>
<evidence type="ECO:0000256" key="4">
    <source>
        <dbReference type="ARBA" id="ARBA00022801"/>
    </source>
</evidence>
<keyword evidence="5 7" id="KW-1133">Transmembrane helix</keyword>
<protein>
    <recommendedName>
        <fullName evidence="8">Peptidase S54 rhomboid domain-containing protein</fullName>
    </recommendedName>
</protein>
<dbReference type="GO" id="GO:0004252">
    <property type="term" value="F:serine-type endopeptidase activity"/>
    <property type="evidence" value="ECO:0007669"/>
    <property type="project" value="InterPro"/>
</dbReference>
<feature type="transmembrane region" description="Helical" evidence="7">
    <location>
        <begin position="57"/>
        <end position="79"/>
    </location>
</feature>
<accession>A0A645GXR5</accession>
<keyword evidence="4" id="KW-0378">Hydrolase</keyword>
<feature type="domain" description="Peptidase S54 rhomboid" evidence="8">
    <location>
        <begin position="17"/>
        <end position="178"/>
    </location>
</feature>
<organism evidence="9">
    <name type="scientific">bioreactor metagenome</name>
    <dbReference type="NCBI Taxonomy" id="1076179"/>
    <lineage>
        <taxon>unclassified sequences</taxon>
        <taxon>metagenomes</taxon>
        <taxon>ecological metagenomes</taxon>
    </lineage>
</organism>
<dbReference type="Gene3D" id="1.20.1540.10">
    <property type="entry name" value="Rhomboid-like"/>
    <property type="match status" value="1"/>
</dbReference>
<dbReference type="EMBL" id="VSSQ01083066">
    <property type="protein sequence ID" value="MPN31518.1"/>
    <property type="molecule type" value="Genomic_DNA"/>
</dbReference>
<evidence type="ECO:0000256" key="5">
    <source>
        <dbReference type="ARBA" id="ARBA00022989"/>
    </source>
</evidence>
<dbReference type="GO" id="GO:0016020">
    <property type="term" value="C:membrane"/>
    <property type="evidence" value="ECO:0007669"/>
    <property type="project" value="UniProtKB-SubCell"/>
</dbReference>
<gene>
    <name evidence="9" type="ORF">SDC9_178992</name>
</gene>
<feature type="transmembrane region" description="Helical" evidence="7">
    <location>
        <begin position="99"/>
        <end position="123"/>
    </location>
</feature>
<evidence type="ECO:0000259" key="8">
    <source>
        <dbReference type="Pfam" id="PF01694"/>
    </source>
</evidence>
<dbReference type="PANTHER" id="PTHR43731">
    <property type="entry name" value="RHOMBOID PROTEASE"/>
    <property type="match status" value="1"/>
</dbReference>
<evidence type="ECO:0000256" key="6">
    <source>
        <dbReference type="ARBA" id="ARBA00023136"/>
    </source>
</evidence>
<dbReference type="InterPro" id="IPR035952">
    <property type="entry name" value="Rhomboid-like_sf"/>
</dbReference>